<dbReference type="STRING" id="630515.SAMN04489812_0171"/>
<keyword evidence="8" id="KW-1185">Reference proteome</keyword>
<evidence type="ECO:0000256" key="4">
    <source>
        <dbReference type="ARBA" id="ARBA00023136"/>
    </source>
</evidence>
<feature type="transmembrane region" description="Helical" evidence="5">
    <location>
        <begin position="89"/>
        <end position="110"/>
    </location>
</feature>
<name>A0A1H1MLA0_9ACTN</name>
<proteinExistence type="predicted"/>
<evidence type="ECO:0000313" key="8">
    <source>
        <dbReference type="Proteomes" id="UP000199103"/>
    </source>
</evidence>
<organism evidence="7 8">
    <name type="scientific">Microlunatus soli</name>
    <dbReference type="NCBI Taxonomy" id="630515"/>
    <lineage>
        <taxon>Bacteria</taxon>
        <taxon>Bacillati</taxon>
        <taxon>Actinomycetota</taxon>
        <taxon>Actinomycetes</taxon>
        <taxon>Propionibacteriales</taxon>
        <taxon>Propionibacteriaceae</taxon>
        <taxon>Microlunatus</taxon>
    </lineage>
</organism>
<gene>
    <name evidence="7" type="ORF">SAMN04489812_0171</name>
</gene>
<sequence length="377" mass="40451">MDGNRFSIHRMTLRAFDLSERGARAGKRSAQRRWERLRSRSFMIIQCAVTAGLAWLLASLLIGPRPFFSAVAAIITLGFSFGQRWRRALEVAAGVAVGVGIGDLFVHIFGTGTWQIILVCIIAMAIAVLLGAGNLMITQAGVQAIIAITLFPNPGAGVTRWLDALVGCGLALIVATIAPIGPIRRPGRLGAGFLQEVASTVRAAAASLRNDDPEAGDAVLERARRGEALLEDISDAADEGLAVVRNSPFLRGRRSEIRAFAGLYPPLDRLSRNLRVLARRSAVALWRDETVPLASVVLLEQLADVINFMAGELYEGRIPERARQRLLDVGQASTQVGLADSLSAIVVLAQTRSMIVDLLEVSGMSATDAREAIGELD</sequence>
<keyword evidence="3 5" id="KW-1133">Transmembrane helix</keyword>
<protein>
    <submittedName>
        <fullName evidence="7">Uncharacterized membrane protein YgaE, UPF0421/DUF939 family</fullName>
    </submittedName>
</protein>
<feature type="transmembrane region" description="Helical" evidence="5">
    <location>
        <begin position="158"/>
        <end position="178"/>
    </location>
</feature>
<feature type="transmembrane region" description="Helical" evidence="5">
    <location>
        <begin position="67"/>
        <end position="82"/>
    </location>
</feature>
<accession>A0A1H1MLA0</accession>
<evidence type="ECO:0000256" key="3">
    <source>
        <dbReference type="ARBA" id="ARBA00022989"/>
    </source>
</evidence>
<comment type="subcellular location">
    <subcellularLocation>
        <location evidence="1">Membrane</location>
        <topology evidence="1">Multi-pass membrane protein</topology>
    </subcellularLocation>
</comment>
<evidence type="ECO:0000256" key="5">
    <source>
        <dbReference type="SAM" id="Phobius"/>
    </source>
</evidence>
<keyword evidence="4 5" id="KW-0472">Membrane</keyword>
<dbReference type="Proteomes" id="UP000199103">
    <property type="component" value="Chromosome I"/>
</dbReference>
<evidence type="ECO:0000256" key="2">
    <source>
        <dbReference type="ARBA" id="ARBA00022692"/>
    </source>
</evidence>
<dbReference type="InterPro" id="IPR049453">
    <property type="entry name" value="Memb_transporter_dom"/>
</dbReference>
<dbReference type="GO" id="GO:0016020">
    <property type="term" value="C:membrane"/>
    <property type="evidence" value="ECO:0007669"/>
    <property type="project" value="UniProtKB-SubCell"/>
</dbReference>
<evidence type="ECO:0000259" key="6">
    <source>
        <dbReference type="Pfam" id="PF13515"/>
    </source>
</evidence>
<dbReference type="OrthoDB" id="5198202at2"/>
<feature type="transmembrane region" description="Helical" evidence="5">
    <location>
        <begin position="42"/>
        <end position="61"/>
    </location>
</feature>
<dbReference type="AlphaFoldDB" id="A0A1H1MLA0"/>
<reference evidence="7 8" key="1">
    <citation type="submission" date="2016-10" db="EMBL/GenBank/DDBJ databases">
        <authorList>
            <person name="de Groot N.N."/>
        </authorList>
    </citation>
    <scope>NUCLEOTIDE SEQUENCE [LARGE SCALE GENOMIC DNA]</scope>
    <source>
        <strain evidence="7 8">DSM 21800</strain>
    </source>
</reference>
<dbReference type="EMBL" id="LT629772">
    <property type="protein sequence ID" value="SDR87155.1"/>
    <property type="molecule type" value="Genomic_DNA"/>
</dbReference>
<keyword evidence="2 5" id="KW-0812">Transmembrane</keyword>
<dbReference type="Pfam" id="PF13515">
    <property type="entry name" value="FUSC_2"/>
    <property type="match status" value="1"/>
</dbReference>
<dbReference type="RefSeq" id="WP_091518375.1">
    <property type="nucleotide sequence ID" value="NZ_LT629772.1"/>
</dbReference>
<evidence type="ECO:0000256" key="1">
    <source>
        <dbReference type="ARBA" id="ARBA00004141"/>
    </source>
</evidence>
<evidence type="ECO:0000313" key="7">
    <source>
        <dbReference type="EMBL" id="SDR87155.1"/>
    </source>
</evidence>
<feature type="transmembrane region" description="Helical" evidence="5">
    <location>
        <begin position="116"/>
        <end position="137"/>
    </location>
</feature>
<feature type="domain" description="Integral membrane bound transporter" evidence="6">
    <location>
        <begin position="53"/>
        <end position="174"/>
    </location>
</feature>